<sequence length="33" mass="3849">MHSNNESVETKLQRIAKKASTDKRCQFTSLFHL</sequence>
<evidence type="ECO:0000313" key="1">
    <source>
        <dbReference type="EMBL" id="VAW81885.1"/>
    </source>
</evidence>
<organism evidence="1">
    <name type="scientific">hydrothermal vent metagenome</name>
    <dbReference type="NCBI Taxonomy" id="652676"/>
    <lineage>
        <taxon>unclassified sequences</taxon>
        <taxon>metagenomes</taxon>
        <taxon>ecological metagenomes</taxon>
    </lineage>
</organism>
<protein>
    <submittedName>
        <fullName evidence="1">Uncharacterized protein</fullName>
    </submittedName>
</protein>
<feature type="non-terminal residue" evidence="1">
    <location>
        <position position="33"/>
    </location>
</feature>
<proteinExistence type="predicted"/>
<accession>A0A3B0YLU6</accession>
<gene>
    <name evidence="1" type="ORF">MNBD_GAMMA12-1867</name>
</gene>
<dbReference type="AlphaFoldDB" id="A0A3B0YLU6"/>
<name>A0A3B0YLU6_9ZZZZ</name>
<reference evidence="1" key="1">
    <citation type="submission" date="2018-06" db="EMBL/GenBank/DDBJ databases">
        <authorList>
            <person name="Zhirakovskaya E."/>
        </authorList>
    </citation>
    <scope>NUCLEOTIDE SEQUENCE</scope>
</reference>
<dbReference type="EMBL" id="UOFL01000230">
    <property type="protein sequence ID" value="VAW81885.1"/>
    <property type="molecule type" value="Genomic_DNA"/>
</dbReference>